<evidence type="ECO:0000259" key="4">
    <source>
        <dbReference type="Pfam" id="PF00004"/>
    </source>
</evidence>
<dbReference type="PANTHER" id="PTHR11669">
    <property type="entry name" value="REPLICATION FACTOR C / DNA POLYMERASE III GAMMA-TAU SUBUNIT"/>
    <property type="match status" value="1"/>
</dbReference>
<sequence length="319" mass="36416">MSQAISDLFTEIFRPKSIDQAILAPRVREELAKGVTTNMLFAGPCGIGKTVMTRILTQPYTEILEINASAERGIDVIRDSIISFASSLSLMEGKQQMKIVVLEECDGLTNDAWMAMRATMERFHKTVRFIANCNYPEKIPAPILSRFNVISLYPINKEEEEYLIDEYAKRVALILTKLGIQYQEETLKDFIKMDFPDMRTILNKVQSIYNRGEKELSKESLNGNFDYESLFRMCLSPGNPWDNYKMVVADWANKADDCILAFGKDFPEYLRMNAPDKIMKLPLAIITIGEHAFQLNQVPDKMVTLLSLIFKLQIILNGN</sequence>
<reference evidence="5" key="1">
    <citation type="journal article" date="2021" name="Proc. Natl. Acad. Sci. U.S.A.">
        <title>A Catalog of Tens of Thousands of Viruses from Human Metagenomes Reveals Hidden Associations with Chronic Diseases.</title>
        <authorList>
            <person name="Tisza M.J."/>
            <person name="Buck C.B."/>
        </authorList>
    </citation>
    <scope>NUCLEOTIDE SEQUENCE</scope>
    <source>
        <strain evidence="5">Ctn8H20</strain>
    </source>
</reference>
<dbReference type="Gene3D" id="3.40.50.300">
    <property type="entry name" value="P-loop containing nucleotide triphosphate hydrolases"/>
    <property type="match status" value="1"/>
</dbReference>
<dbReference type="GO" id="GO:0016887">
    <property type="term" value="F:ATP hydrolysis activity"/>
    <property type="evidence" value="ECO:0007669"/>
    <property type="project" value="InterPro"/>
</dbReference>
<dbReference type="InterPro" id="IPR003959">
    <property type="entry name" value="ATPase_AAA_core"/>
</dbReference>
<dbReference type="InterPro" id="IPR027417">
    <property type="entry name" value="P-loop_NTPase"/>
</dbReference>
<dbReference type="Pfam" id="PF00004">
    <property type="entry name" value="AAA"/>
    <property type="match status" value="1"/>
</dbReference>
<keyword evidence="2" id="KW-0547">Nucleotide-binding</keyword>
<organism evidence="5">
    <name type="scientific">Myoviridae sp. ctn8H20</name>
    <dbReference type="NCBI Taxonomy" id="2825169"/>
    <lineage>
        <taxon>Viruses</taxon>
        <taxon>Duplodnaviria</taxon>
        <taxon>Heunggongvirae</taxon>
        <taxon>Uroviricota</taxon>
        <taxon>Caudoviricetes</taxon>
    </lineage>
</organism>
<dbReference type="EMBL" id="BK015645">
    <property type="protein sequence ID" value="DAE17712.1"/>
    <property type="molecule type" value="Genomic_DNA"/>
</dbReference>
<dbReference type="GO" id="GO:0005524">
    <property type="term" value="F:ATP binding"/>
    <property type="evidence" value="ECO:0007669"/>
    <property type="project" value="UniProtKB-KW"/>
</dbReference>
<dbReference type="CDD" id="cd00009">
    <property type="entry name" value="AAA"/>
    <property type="match status" value="1"/>
</dbReference>
<protein>
    <submittedName>
        <fullName evidence="5">Activator clamp loader</fullName>
    </submittedName>
</protein>
<evidence type="ECO:0000256" key="1">
    <source>
        <dbReference type="ARBA" id="ARBA00022705"/>
    </source>
</evidence>
<dbReference type="GO" id="GO:0006281">
    <property type="term" value="P:DNA repair"/>
    <property type="evidence" value="ECO:0007669"/>
    <property type="project" value="TreeGrafter"/>
</dbReference>
<dbReference type="Gene3D" id="1.10.8.60">
    <property type="match status" value="1"/>
</dbReference>
<dbReference type="InterPro" id="IPR050238">
    <property type="entry name" value="DNA_Rep/Repair_Clamp_Loader"/>
</dbReference>
<accession>A0A8S5QF56</accession>
<name>A0A8S5QF56_9CAUD</name>
<proteinExistence type="predicted"/>
<evidence type="ECO:0000256" key="2">
    <source>
        <dbReference type="ARBA" id="ARBA00022741"/>
    </source>
</evidence>
<keyword evidence="1" id="KW-0235">DNA replication</keyword>
<dbReference type="GO" id="GO:0003689">
    <property type="term" value="F:DNA clamp loader activity"/>
    <property type="evidence" value="ECO:0007669"/>
    <property type="project" value="TreeGrafter"/>
</dbReference>
<feature type="domain" description="ATPase AAA-type core" evidence="4">
    <location>
        <begin position="39"/>
        <end position="150"/>
    </location>
</feature>
<dbReference type="GO" id="GO:0006261">
    <property type="term" value="P:DNA-templated DNA replication"/>
    <property type="evidence" value="ECO:0007669"/>
    <property type="project" value="TreeGrafter"/>
</dbReference>
<evidence type="ECO:0000256" key="3">
    <source>
        <dbReference type="ARBA" id="ARBA00022840"/>
    </source>
</evidence>
<keyword evidence="3" id="KW-0067">ATP-binding</keyword>
<dbReference type="PANTHER" id="PTHR11669:SF20">
    <property type="entry name" value="REPLICATION FACTOR C SUBUNIT 4"/>
    <property type="match status" value="1"/>
</dbReference>
<evidence type="ECO:0000313" key="5">
    <source>
        <dbReference type="EMBL" id="DAE17712.1"/>
    </source>
</evidence>
<dbReference type="SUPFAM" id="SSF52540">
    <property type="entry name" value="P-loop containing nucleoside triphosphate hydrolases"/>
    <property type="match status" value="1"/>
</dbReference>